<dbReference type="RefSeq" id="WP_089670962.1">
    <property type="nucleotide sequence ID" value="NZ_CP024845.1"/>
</dbReference>
<keyword evidence="6" id="KW-1185">Reference proteome</keyword>
<dbReference type="PROSITE" id="PS00798">
    <property type="entry name" value="ALDOKETO_REDUCTASE_1"/>
    <property type="match status" value="1"/>
</dbReference>
<dbReference type="SUPFAM" id="SSF51430">
    <property type="entry name" value="NAD(P)-linked oxidoreductase"/>
    <property type="match status" value="1"/>
</dbReference>
<dbReference type="InterPro" id="IPR023210">
    <property type="entry name" value="NADP_OxRdtase_dom"/>
</dbReference>
<keyword evidence="3" id="KW-0560">Oxidoreductase</keyword>
<evidence type="ECO:0000313" key="5">
    <source>
        <dbReference type="EMBL" id="SEI55263.1"/>
    </source>
</evidence>
<proteinExistence type="inferred from homology"/>
<dbReference type="InterPro" id="IPR020471">
    <property type="entry name" value="AKR"/>
</dbReference>
<dbReference type="Gene3D" id="3.20.20.100">
    <property type="entry name" value="NADP-dependent oxidoreductase domain"/>
    <property type="match status" value="1"/>
</dbReference>
<evidence type="ECO:0000313" key="6">
    <source>
        <dbReference type="Proteomes" id="UP000198888"/>
    </source>
</evidence>
<evidence type="ECO:0000256" key="3">
    <source>
        <dbReference type="ARBA" id="ARBA00023002"/>
    </source>
</evidence>
<dbReference type="PIRSF" id="PIRSF000097">
    <property type="entry name" value="AKR"/>
    <property type="match status" value="1"/>
</dbReference>
<comment type="similarity">
    <text evidence="1">Belongs to the aldo/keto reductase family.</text>
</comment>
<gene>
    <name evidence="5" type="ORF">SAMN05444271_102207</name>
</gene>
<dbReference type="Proteomes" id="UP000198888">
    <property type="component" value="Unassembled WGS sequence"/>
</dbReference>
<dbReference type="OrthoDB" id="275427at2157"/>
<evidence type="ECO:0000259" key="4">
    <source>
        <dbReference type="Pfam" id="PF00248"/>
    </source>
</evidence>
<feature type="domain" description="NADP-dependent oxidoreductase" evidence="4">
    <location>
        <begin position="17"/>
        <end position="245"/>
    </location>
</feature>
<organism evidence="5 6">
    <name type="scientific">Halohasta litchfieldiae</name>
    <dbReference type="NCBI Taxonomy" id="1073996"/>
    <lineage>
        <taxon>Archaea</taxon>
        <taxon>Methanobacteriati</taxon>
        <taxon>Methanobacteriota</taxon>
        <taxon>Stenosarchaea group</taxon>
        <taxon>Halobacteria</taxon>
        <taxon>Halobacteriales</taxon>
        <taxon>Haloferacaceae</taxon>
        <taxon>Halohasta</taxon>
    </lineage>
</organism>
<dbReference type="InterPro" id="IPR036812">
    <property type="entry name" value="NAD(P)_OxRdtase_dom_sf"/>
</dbReference>
<dbReference type="PRINTS" id="PR00069">
    <property type="entry name" value="ALDKETRDTASE"/>
</dbReference>
<dbReference type="InterPro" id="IPR018170">
    <property type="entry name" value="Aldo/ket_reductase_CS"/>
</dbReference>
<sequence>MELPPVGLGTMGIETPSTIETALEVGYRHLDTAQIYDNEEVVGDGLAASNVDRAEVIVATKVWADSLDPAAVSATTTESLDRLGLDRIDLLYVHRPINTYTPETTLSAFDDLYDAGTIGAVGLSNFTVDQLREARQQLAVPIAAHQVECHPLFWSPELLADARKHDYHLVAYSPLAGGHVREIDTVVDIAEDHETTPEAVSIAWLLAKRNVVAIPKSSSRRHLEANLDAQQLQLTDVECRQIDEIGRTLELYPE</sequence>
<dbReference type="STRING" id="1073996.SAMN05444271_102207"/>
<dbReference type="GeneID" id="35003691"/>
<accession>A0A1H6RHN4</accession>
<dbReference type="PANTHER" id="PTHR43827:SF3">
    <property type="entry name" value="NADP-DEPENDENT OXIDOREDUCTASE DOMAIN-CONTAINING PROTEIN"/>
    <property type="match status" value="1"/>
</dbReference>
<evidence type="ECO:0000256" key="1">
    <source>
        <dbReference type="ARBA" id="ARBA00007905"/>
    </source>
</evidence>
<keyword evidence="2" id="KW-0521">NADP</keyword>
<protein>
    <submittedName>
        <fullName evidence="5">2,5-diketo-D-gluconate reductase B</fullName>
    </submittedName>
</protein>
<dbReference type="GO" id="GO:0016616">
    <property type="term" value="F:oxidoreductase activity, acting on the CH-OH group of donors, NAD or NADP as acceptor"/>
    <property type="evidence" value="ECO:0007669"/>
    <property type="project" value="UniProtKB-ARBA"/>
</dbReference>
<dbReference type="Pfam" id="PF00248">
    <property type="entry name" value="Aldo_ket_red"/>
    <property type="match status" value="1"/>
</dbReference>
<dbReference type="KEGG" id="hae:halTADL_2925"/>
<reference evidence="5 6" key="1">
    <citation type="submission" date="2016-10" db="EMBL/GenBank/DDBJ databases">
        <authorList>
            <person name="de Groot N.N."/>
        </authorList>
    </citation>
    <scope>NUCLEOTIDE SEQUENCE [LARGE SCALE GENOMIC DNA]</scope>
    <source>
        <strain evidence="5 6">DSM 22187</strain>
    </source>
</reference>
<evidence type="ECO:0000256" key="2">
    <source>
        <dbReference type="ARBA" id="ARBA00022857"/>
    </source>
</evidence>
<dbReference type="PANTHER" id="PTHR43827">
    <property type="entry name" value="2,5-DIKETO-D-GLUCONIC ACID REDUCTASE"/>
    <property type="match status" value="1"/>
</dbReference>
<name>A0A1H6RHN4_9EURY</name>
<dbReference type="AlphaFoldDB" id="A0A1H6RHN4"/>
<dbReference type="EMBL" id="FNYR01000002">
    <property type="protein sequence ID" value="SEI55263.1"/>
    <property type="molecule type" value="Genomic_DNA"/>
</dbReference>
<accession>A0A2H4Q5M6</accession>